<reference evidence="1 2" key="1">
    <citation type="submission" date="2013-12" db="EMBL/GenBank/DDBJ databases">
        <title>Draft genome of the parsitic nematode Ancylostoma duodenale.</title>
        <authorList>
            <person name="Mitreva M."/>
        </authorList>
    </citation>
    <scope>NUCLEOTIDE SEQUENCE [LARGE SCALE GENOMIC DNA]</scope>
    <source>
        <strain evidence="1 2">Zhejiang</strain>
    </source>
</reference>
<protein>
    <submittedName>
        <fullName evidence="1">Uncharacterized protein</fullName>
    </submittedName>
</protein>
<proteinExistence type="predicted"/>
<evidence type="ECO:0000313" key="2">
    <source>
        <dbReference type="Proteomes" id="UP000054047"/>
    </source>
</evidence>
<feature type="non-terminal residue" evidence="1">
    <location>
        <position position="1"/>
    </location>
</feature>
<dbReference type="InterPro" id="IPR012292">
    <property type="entry name" value="Globin/Proto"/>
</dbReference>
<evidence type="ECO:0000313" key="1">
    <source>
        <dbReference type="EMBL" id="KIH47049.1"/>
    </source>
</evidence>
<sequence>NSRARNNDIGIRILSALIEQKPIFAKYYGFETSLSKEELQKSELFLLQEYLLKQKMMVQMNERYLQAQRIQNFLDTVVSSLGANDAKKYMNGRKGEPYRTSSYLSRICSYWKKPANISTVEQAIGVNFGADNWLVFKKVTVDQVVSLQKKPSVFSLVAPKDFNISEIKMDNSRTIQRKCMVTIGWNRLMGIVIREMKRVPPSMTSPTGFPGGSLKNVHDF</sequence>
<accession>A0A0C2FJV4</accession>
<dbReference type="GO" id="GO:0019825">
    <property type="term" value="F:oxygen binding"/>
    <property type="evidence" value="ECO:0007669"/>
    <property type="project" value="InterPro"/>
</dbReference>
<organism evidence="1 2">
    <name type="scientific">Ancylostoma duodenale</name>
    <dbReference type="NCBI Taxonomy" id="51022"/>
    <lineage>
        <taxon>Eukaryota</taxon>
        <taxon>Metazoa</taxon>
        <taxon>Ecdysozoa</taxon>
        <taxon>Nematoda</taxon>
        <taxon>Chromadorea</taxon>
        <taxon>Rhabditida</taxon>
        <taxon>Rhabditina</taxon>
        <taxon>Rhabditomorpha</taxon>
        <taxon>Strongyloidea</taxon>
        <taxon>Ancylostomatidae</taxon>
        <taxon>Ancylostomatinae</taxon>
        <taxon>Ancylostoma</taxon>
    </lineage>
</organism>
<gene>
    <name evidence="1" type="ORF">ANCDUO_22896</name>
</gene>
<dbReference type="GO" id="GO:0020037">
    <property type="term" value="F:heme binding"/>
    <property type="evidence" value="ECO:0007669"/>
    <property type="project" value="InterPro"/>
</dbReference>
<dbReference type="EMBL" id="KN768153">
    <property type="protein sequence ID" value="KIH47049.1"/>
    <property type="molecule type" value="Genomic_DNA"/>
</dbReference>
<dbReference type="Gene3D" id="1.10.490.10">
    <property type="entry name" value="Globins"/>
    <property type="match status" value="1"/>
</dbReference>
<dbReference type="Proteomes" id="UP000054047">
    <property type="component" value="Unassembled WGS sequence"/>
</dbReference>
<dbReference type="OrthoDB" id="5781000at2759"/>
<dbReference type="AlphaFoldDB" id="A0A0C2FJV4"/>
<name>A0A0C2FJV4_9BILA</name>
<keyword evidence="2" id="KW-1185">Reference proteome</keyword>